<keyword evidence="2" id="KW-1133">Transmembrane helix</keyword>
<accession>A0A5E8BDF6</accession>
<name>A0A5E8BDF6_9ASCO</name>
<evidence type="ECO:0000256" key="2">
    <source>
        <dbReference type="SAM" id="Phobius"/>
    </source>
</evidence>
<evidence type="ECO:0000313" key="3">
    <source>
        <dbReference type="EMBL" id="VVT49595.1"/>
    </source>
</evidence>
<organism evidence="3 4">
    <name type="scientific">Magnusiomyces paraingens</name>
    <dbReference type="NCBI Taxonomy" id="2606893"/>
    <lineage>
        <taxon>Eukaryota</taxon>
        <taxon>Fungi</taxon>
        <taxon>Dikarya</taxon>
        <taxon>Ascomycota</taxon>
        <taxon>Saccharomycotina</taxon>
        <taxon>Dipodascomycetes</taxon>
        <taxon>Dipodascales</taxon>
        <taxon>Dipodascaceae</taxon>
        <taxon>Magnusiomyces</taxon>
    </lineage>
</organism>
<sequence>MFSMETRRAQIRKTKSNSYSTGISEFDSTNYSPQRNDRLEMNSVNNYNEHSNDKNTTVNDSASYGSKILNLIFSRDIYPTYEPTFAPLKDALRIHPGDKSNTSLYFSSNSNITNHWDPDTVFYNPDGNYSLVDEWEKDQIILEDDEVGYGNSNYMAGTILFNYSDPLSGNFLSCGLTDKWSNIIIGANGANTLLMSIPAVPILPQVLCISNQPNDNDTNAVVAPSDMLEPYLVSNPGDNFTLFGVNNQTQEIYARSIYYYGFKYRYYYLSTEEEFANDPLYFLESTFNSFDLNLSSTNQNAVFNTDNNKTSRYVGNNVTEYLVAFGELYYSQNVSFVLTFTLGKQLEGNLSSFGVMHNKVVLGYYRDLDTLTVTQSFYYTKKFIFEFDYNDNKSRASKINSKLIEQWGIHFVPVASNIKVSTFVYSVLSEGLDITVKGYDQLGFYYPGRVRYNATSIIIAIISVSLASLILFFLTKLILYKCPQGIPTYYGLLHEYYQNHFNNSRPYDPKVERESIFKIIDNAYEGVGYDRNMQRNRIGVLDEATIRTGTSKNGIVKRRIIQ</sequence>
<proteinExistence type="predicted"/>
<dbReference type="RefSeq" id="XP_031852957.1">
    <property type="nucleotide sequence ID" value="XM_031997066.1"/>
</dbReference>
<evidence type="ECO:0000256" key="1">
    <source>
        <dbReference type="SAM" id="MobiDB-lite"/>
    </source>
</evidence>
<dbReference type="AlphaFoldDB" id="A0A5E8BDF6"/>
<dbReference type="Proteomes" id="UP000398389">
    <property type="component" value="Unassembled WGS sequence"/>
</dbReference>
<protein>
    <submittedName>
        <fullName evidence="3">Uncharacterized protein</fullName>
    </submittedName>
</protein>
<evidence type="ECO:0000313" key="4">
    <source>
        <dbReference type="Proteomes" id="UP000398389"/>
    </source>
</evidence>
<gene>
    <name evidence="3" type="ORF">SAPINGB_P002347</name>
</gene>
<dbReference type="EMBL" id="CABVLU010000002">
    <property type="protein sequence ID" value="VVT49595.1"/>
    <property type="molecule type" value="Genomic_DNA"/>
</dbReference>
<feature type="compositionally biased region" description="Polar residues" evidence="1">
    <location>
        <begin position="16"/>
        <end position="34"/>
    </location>
</feature>
<keyword evidence="2" id="KW-0812">Transmembrane</keyword>
<dbReference type="GeneID" id="43581166"/>
<feature type="region of interest" description="Disordered" evidence="1">
    <location>
        <begin position="1"/>
        <end position="36"/>
    </location>
</feature>
<keyword evidence="2" id="KW-0472">Membrane</keyword>
<keyword evidence="4" id="KW-1185">Reference proteome</keyword>
<feature type="transmembrane region" description="Helical" evidence="2">
    <location>
        <begin position="457"/>
        <end position="479"/>
    </location>
</feature>
<reference evidence="3 4" key="1">
    <citation type="submission" date="2019-09" db="EMBL/GenBank/DDBJ databases">
        <authorList>
            <person name="Brejova B."/>
        </authorList>
    </citation>
    <scope>NUCLEOTIDE SEQUENCE [LARGE SCALE GENOMIC DNA]</scope>
</reference>